<dbReference type="Proteomes" id="UP000199202">
    <property type="component" value="Unassembled WGS sequence"/>
</dbReference>
<feature type="transmembrane region" description="Helical" evidence="9">
    <location>
        <begin position="90"/>
        <end position="109"/>
    </location>
</feature>
<dbReference type="Gene3D" id="1.20.5.1930">
    <property type="match status" value="1"/>
</dbReference>
<evidence type="ECO:0000313" key="11">
    <source>
        <dbReference type="EMBL" id="SDI87179.1"/>
    </source>
</evidence>
<feature type="transmembrane region" description="Helical" evidence="9">
    <location>
        <begin position="195"/>
        <end position="216"/>
    </location>
</feature>
<dbReference type="CDD" id="cd16917">
    <property type="entry name" value="HATPase_UhpB-NarQ-NarX-like"/>
    <property type="match status" value="1"/>
</dbReference>
<dbReference type="PANTHER" id="PTHR24421">
    <property type="entry name" value="NITRATE/NITRITE SENSOR PROTEIN NARX-RELATED"/>
    <property type="match status" value="1"/>
</dbReference>
<dbReference type="SMART" id="SM00387">
    <property type="entry name" value="HATPase_c"/>
    <property type="match status" value="1"/>
</dbReference>
<sequence length="609" mass="63866">MTAPARAGVLAGRTVRTRTVSGPRPAGLGGARGGAVAFLASGSFYGAAVMWGGADPDAVAVAKAGAALLATWSFFVAGFVALARRPGSMLGALMLTSGAVGTLNSLTYVNHPVAYAIGNLASPLFILLWLHIAISFPEERGRAGPARRVLLYAGYFVIVPIVTVAQVLVEPAHYGCDTCPPSGVFAAGYVVARPYQLTVIAVFTVTCALVLMALCLRWYRASPPRRHVLLPMLPATVSAFTLAAAGWVGTAVDRPEVATAVLVADFGAYAASALWPVGFLVSLARARLHRSVVADLALSLDAPLRPAQVQQALADALRDPTLRLLLRPPDHERFVDVTGRPAGLPTAAEQHAVTLLEGGAGHVVALVHDPALDEDPRLIRAAATTVLMAIENERLNAKVMAQLAEVQGSRSRIVEAMDAGRRRIERDLHDGAQQRLVNLALMLRLARSRLEDGHRARPVVDEAVSEAEAAIEELRELARGIHPAILTDAGLGPALESLAERARLPVKVLALPGRRLPPTVESAVYFVASEAIANAAKHARANEVTVAVDEEGGLLRLVVSDDGIGGADPHGPGLRGLSDRIAAAGGRLSVTSSLSHGTRITGEIPLTWG</sequence>
<dbReference type="Gene3D" id="3.30.565.10">
    <property type="entry name" value="Histidine kinase-like ATPase, C-terminal domain"/>
    <property type="match status" value="1"/>
</dbReference>
<feature type="transmembrane region" description="Helical" evidence="9">
    <location>
        <begin position="228"/>
        <end position="248"/>
    </location>
</feature>
<dbReference type="InterPro" id="IPR050482">
    <property type="entry name" value="Sensor_HK_TwoCompSys"/>
</dbReference>
<dbReference type="InterPro" id="IPR011712">
    <property type="entry name" value="Sig_transdc_His_kin_sub3_dim/P"/>
</dbReference>
<organism evidence="11 12">
    <name type="scientific">Nonomuraea jiangxiensis</name>
    <dbReference type="NCBI Taxonomy" id="633440"/>
    <lineage>
        <taxon>Bacteria</taxon>
        <taxon>Bacillati</taxon>
        <taxon>Actinomycetota</taxon>
        <taxon>Actinomycetes</taxon>
        <taxon>Streptosporangiales</taxon>
        <taxon>Streptosporangiaceae</taxon>
        <taxon>Nonomuraea</taxon>
    </lineage>
</organism>
<dbReference type="GO" id="GO:0016020">
    <property type="term" value="C:membrane"/>
    <property type="evidence" value="ECO:0007669"/>
    <property type="project" value="InterPro"/>
</dbReference>
<keyword evidence="6 11" id="KW-0418">Kinase</keyword>
<evidence type="ECO:0000313" key="12">
    <source>
        <dbReference type="Proteomes" id="UP000199202"/>
    </source>
</evidence>
<keyword evidence="3" id="KW-0597">Phosphoprotein</keyword>
<keyword evidence="4" id="KW-0808">Transferase</keyword>
<keyword evidence="9" id="KW-1133">Transmembrane helix</keyword>
<evidence type="ECO:0000259" key="10">
    <source>
        <dbReference type="SMART" id="SM00387"/>
    </source>
</evidence>
<evidence type="ECO:0000256" key="8">
    <source>
        <dbReference type="ARBA" id="ARBA00023012"/>
    </source>
</evidence>
<evidence type="ECO:0000256" key="2">
    <source>
        <dbReference type="ARBA" id="ARBA00012438"/>
    </source>
</evidence>
<dbReference type="PANTHER" id="PTHR24421:SF10">
    <property type="entry name" value="NITRATE_NITRITE SENSOR PROTEIN NARQ"/>
    <property type="match status" value="1"/>
</dbReference>
<evidence type="ECO:0000256" key="4">
    <source>
        <dbReference type="ARBA" id="ARBA00022679"/>
    </source>
</evidence>
<reference evidence="11 12" key="1">
    <citation type="submission" date="2016-10" db="EMBL/GenBank/DDBJ databases">
        <authorList>
            <person name="de Groot N.N."/>
        </authorList>
    </citation>
    <scope>NUCLEOTIDE SEQUENCE [LARGE SCALE GENOMIC DNA]</scope>
    <source>
        <strain evidence="11 12">CGMCC 4.6533</strain>
    </source>
</reference>
<keyword evidence="7" id="KW-0067">ATP-binding</keyword>
<dbReference type="Pfam" id="PF02518">
    <property type="entry name" value="HATPase_c"/>
    <property type="match status" value="1"/>
</dbReference>
<dbReference type="STRING" id="633440.SAMN05421869_107320"/>
<gene>
    <name evidence="11" type="ORF">SAMN05421869_107320</name>
</gene>
<evidence type="ECO:0000256" key="9">
    <source>
        <dbReference type="SAM" id="Phobius"/>
    </source>
</evidence>
<comment type="catalytic activity">
    <reaction evidence="1">
        <text>ATP + protein L-histidine = ADP + protein N-phospho-L-histidine.</text>
        <dbReference type="EC" id="2.7.13.3"/>
    </reaction>
</comment>
<evidence type="ECO:0000256" key="1">
    <source>
        <dbReference type="ARBA" id="ARBA00000085"/>
    </source>
</evidence>
<feature type="transmembrane region" description="Helical" evidence="9">
    <location>
        <begin position="60"/>
        <end position="83"/>
    </location>
</feature>
<accession>A0A1G8P3V9</accession>
<dbReference type="AlphaFoldDB" id="A0A1G8P3V9"/>
<keyword evidence="9" id="KW-0812">Transmembrane</keyword>
<name>A0A1G8P3V9_9ACTN</name>
<feature type="transmembrane region" description="Helical" evidence="9">
    <location>
        <begin position="115"/>
        <end position="137"/>
    </location>
</feature>
<keyword evidence="5" id="KW-0547">Nucleotide-binding</keyword>
<evidence type="ECO:0000256" key="6">
    <source>
        <dbReference type="ARBA" id="ARBA00022777"/>
    </source>
</evidence>
<dbReference type="InterPro" id="IPR036890">
    <property type="entry name" value="HATPase_C_sf"/>
</dbReference>
<keyword evidence="9" id="KW-0472">Membrane</keyword>
<dbReference type="InterPro" id="IPR003594">
    <property type="entry name" value="HATPase_dom"/>
</dbReference>
<dbReference type="Pfam" id="PF07730">
    <property type="entry name" value="HisKA_3"/>
    <property type="match status" value="1"/>
</dbReference>
<dbReference type="RefSeq" id="WP_143043758.1">
    <property type="nucleotide sequence ID" value="NZ_FNDJ01000007.1"/>
</dbReference>
<feature type="transmembrane region" description="Helical" evidence="9">
    <location>
        <begin position="149"/>
        <end position="169"/>
    </location>
</feature>
<feature type="transmembrane region" description="Helical" evidence="9">
    <location>
        <begin position="260"/>
        <end position="281"/>
    </location>
</feature>
<feature type="transmembrane region" description="Helical" evidence="9">
    <location>
        <begin position="34"/>
        <end position="54"/>
    </location>
</feature>
<dbReference type="EC" id="2.7.13.3" evidence="2"/>
<keyword evidence="8" id="KW-0902">Two-component regulatory system</keyword>
<dbReference type="GO" id="GO:0005524">
    <property type="term" value="F:ATP binding"/>
    <property type="evidence" value="ECO:0007669"/>
    <property type="project" value="UniProtKB-KW"/>
</dbReference>
<dbReference type="OrthoDB" id="5241729at2"/>
<evidence type="ECO:0000256" key="5">
    <source>
        <dbReference type="ARBA" id="ARBA00022741"/>
    </source>
</evidence>
<protein>
    <recommendedName>
        <fullName evidence="2">histidine kinase</fullName>
        <ecNumber evidence="2">2.7.13.3</ecNumber>
    </recommendedName>
</protein>
<evidence type="ECO:0000256" key="7">
    <source>
        <dbReference type="ARBA" id="ARBA00022840"/>
    </source>
</evidence>
<dbReference type="GO" id="GO:0046983">
    <property type="term" value="F:protein dimerization activity"/>
    <property type="evidence" value="ECO:0007669"/>
    <property type="project" value="InterPro"/>
</dbReference>
<dbReference type="GO" id="GO:0000155">
    <property type="term" value="F:phosphorelay sensor kinase activity"/>
    <property type="evidence" value="ECO:0007669"/>
    <property type="project" value="InterPro"/>
</dbReference>
<dbReference type="EMBL" id="FNDJ01000007">
    <property type="protein sequence ID" value="SDI87179.1"/>
    <property type="molecule type" value="Genomic_DNA"/>
</dbReference>
<dbReference type="SUPFAM" id="SSF55874">
    <property type="entry name" value="ATPase domain of HSP90 chaperone/DNA topoisomerase II/histidine kinase"/>
    <property type="match status" value="1"/>
</dbReference>
<keyword evidence="12" id="KW-1185">Reference proteome</keyword>
<proteinExistence type="predicted"/>
<evidence type="ECO:0000256" key="3">
    <source>
        <dbReference type="ARBA" id="ARBA00022553"/>
    </source>
</evidence>
<feature type="domain" description="Histidine kinase/HSP90-like ATPase" evidence="10">
    <location>
        <begin position="519"/>
        <end position="608"/>
    </location>
</feature>